<accession>A0AAU8FK68</accession>
<dbReference type="EMBL" id="CP159289">
    <property type="protein sequence ID" value="XCH23828.1"/>
    <property type="molecule type" value="Genomic_DNA"/>
</dbReference>
<dbReference type="RefSeq" id="WP_353719152.1">
    <property type="nucleotide sequence ID" value="NZ_CP159289.1"/>
</dbReference>
<gene>
    <name evidence="1" type="ORF">ABV298_26515</name>
</gene>
<organism evidence="1">
    <name type="scientific">Dyadobacter sp. 676</name>
    <dbReference type="NCBI Taxonomy" id="3088362"/>
    <lineage>
        <taxon>Bacteria</taxon>
        <taxon>Pseudomonadati</taxon>
        <taxon>Bacteroidota</taxon>
        <taxon>Cytophagia</taxon>
        <taxon>Cytophagales</taxon>
        <taxon>Spirosomataceae</taxon>
        <taxon>Dyadobacter</taxon>
    </lineage>
</organism>
<sequence length="119" mass="13595">MKTPNTEPAVASVVQIRKFHNAEGRIHAVLSYNSSRNYLLMKWIGYSTDAEIVTALEEMKQWHQTTGKARGCRFHVHDTKEIEGSWAGTMEYICNDFFPECRRAGLSCNISIVSPRLFL</sequence>
<evidence type="ECO:0000313" key="1">
    <source>
        <dbReference type="EMBL" id="XCH23828.1"/>
    </source>
</evidence>
<proteinExistence type="predicted"/>
<name>A0AAU8FK68_9BACT</name>
<reference evidence="1" key="1">
    <citation type="submission" date="2024-06" db="EMBL/GenBank/DDBJ databases">
        <title>Sequencing and assembly of the genome of Dyadobacter sp. strain 676, a symbiont of Cyamopsis tetragonoloba.</title>
        <authorList>
            <person name="Guro P."/>
            <person name="Sazanova A."/>
            <person name="Kuznetsova I."/>
            <person name="Belimov A."/>
            <person name="Safronova V."/>
        </authorList>
    </citation>
    <scope>NUCLEOTIDE SEQUENCE</scope>
    <source>
        <strain evidence="1">676</strain>
    </source>
</reference>
<dbReference type="AlphaFoldDB" id="A0AAU8FK68"/>
<protein>
    <submittedName>
        <fullName evidence="1">Uncharacterized protein</fullName>
    </submittedName>
</protein>